<gene>
    <name evidence="6" type="ORF">DMN91_010677</name>
</gene>
<dbReference type="GO" id="GO:0005634">
    <property type="term" value="C:nucleus"/>
    <property type="evidence" value="ECO:0007669"/>
    <property type="project" value="UniProtKB-SubCell"/>
</dbReference>
<evidence type="ECO:0008006" key="7">
    <source>
        <dbReference type="Google" id="ProtNLM"/>
    </source>
</evidence>
<evidence type="ECO:0000256" key="1">
    <source>
        <dbReference type="ARBA" id="ARBA00004123"/>
    </source>
</evidence>
<dbReference type="AlphaFoldDB" id="A0A3L8D9P5"/>
<feature type="repeat" description="RPEL" evidence="4">
    <location>
        <begin position="119"/>
        <end position="144"/>
    </location>
</feature>
<dbReference type="PANTHER" id="PTHR22793">
    <property type="entry name" value="MYOCARDIN-RELATED TRANSCRIPTION FACTOR-RELATED"/>
    <property type="match status" value="1"/>
</dbReference>
<dbReference type="EMBL" id="QOIP01000011">
    <property type="protein sequence ID" value="RLU16609.1"/>
    <property type="molecule type" value="Genomic_DNA"/>
</dbReference>
<name>A0A3L8D9P5_OOCBI</name>
<comment type="subcellular location">
    <subcellularLocation>
        <location evidence="1">Nucleus</location>
    </subcellularLocation>
</comment>
<dbReference type="SMART" id="SM00707">
    <property type="entry name" value="RPEL"/>
    <property type="match status" value="3"/>
</dbReference>
<dbReference type="Proteomes" id="UP000279307">
    <property type="component" value="Chromosome 11"/>
</dbReference>
<dbReference type="Gene3D" id="6.10.150.10">
    <property type="match status" value="1"/>
</dbReference>
<accession>A0A3L8D9P5</accession>
<evidence type="ECO:0000256" key="3">
    <source>
        <dbReference type="ARBA" id="ARBA00023242"/>
    </source>
</evidence>
<dbReference type="GO" id="GO:0003713">
    <property type="term" value="F:transcription coactivator activity"/>
    <property type="evidence" value="ECO:0007669"/>
    <property type="project" value="TreeGrafter"/>
</dbReference>
<keyword evidence="3" id="KW-0539">Nucleus</keyword>
<feature type="repeat" description="RPEL" evidence="4">
    <location>
        <begin position="74"/>
        <end position="99"/>
    </location>
</feature>
<evidence type="ECO:0000256" key="4">
    <source>
        <dbReference type="PROSITE-ProRule" id="PRU00401"/>
    </source>
</evidence>
<feature type="compositionally biased region" description="Polar residues" evidence="5">
    <location>
        <begin position="183"/>
        <end position="198"/>
    </location>
</feature>
<dbReference type="InterPro" id="IPR043451">
    <property type="entry name" value="Myocardin-like"/>
</dbReference>
<dbReference type="Gene3D" id="6.10.140.2040">
    <property type="match status" value="1"/>
</dbReference>
<dbReference type="Pfam" id="PF02755">
    <property type="entry name" value="RPEL"/>
    <property type="match status" value="2"/>
</dbReference>
<dbReference type="PROSITE" id="PS51073">
    <property type="entry name" value="RPEL"/>
    <property type="match status" value="2"/>
</dbReference>
<protein>
    <recommendedName>
        <fullName evidence="7">Phosphatase and actin regulator</fullName>
    </recommendedName>
</protein>
<dbReference type="OrthoDB" id="197676at2759"/>
<reference evidence="6" key="1">
    <citation type="journal article" date="2018" name="Genome Res.">
        <title>The genomic architecture and molecular evolution of ant odorant receptors.</title>
        <authorList>
            <person name="McKenzie S.K."/>
            <person name="Kronauer D.J.C."/>
        </authorList>
    </citation>
    <scope>NUCLEOTIDE SEQUENCE [LARGE SCALE GENOMIC DNA]</scope>
    <source>
        <strain evidence="6">Clonal line C1</strain>
    </source>
</reference>
<sequence length="264" mass="29698">MVTLDTEQKPERQHCGRRMCAICRRIKRDKALKVKLMLRRPINQLVAQGIMPPLKTPPAFHEQRKQLERAKTGDLLKAKIQQRPGRDELVRQHILEDVGHVDPSLAERQRMLKKARLADQLNDQLSHRPGPLELIQKNILHTEEPIERAVKEGHIPFKATCEGQVTKPQHPDHYITFEDDSQSSEGAPSPQLESRSSDVLETAAASAGIVTVSLSIPTTGGAVVVSSTRLSTITSMATDTACMLWKFEKPRNDLSFSLSFFLYQ</sequence>
<evidence type="ECO:0000256" key="5">
    <source>
        <dbReference type="SAM" id="MobiDB-lite"/>
    </source>
</evidence>
<organism evidence="6">
    <name type="scientific">Ooceraea biroi</name>
    <name type="common">Clonal raider ant</name>
    <name type="synonym">Cerapachys biroi</name>
    <dbReference type="NCBI Taxonomy" id="2015173"/>
    <lineage>
        <taxon>Eukaryota</taxon>
        <taxon>Metazoa</taxon>
        <taxon>Ecdysozoa</taxon>
        <taxon>Arthropoda</taxon>
        <taxon>Hexapoda</taxon>
        <taxon>Insecta</taxon>
        <taxon>Pterygota</taxon>
        <taxon>Neoptera</taxon>
        <taxon>Endopterygota</taxon>
        <taxon>Hymenoptera</taxon>
        <taxon>Apocrita</taxon>
        <taxon>Aculeata</taxon>
        <taxon>Formicoidea</taxon>
        <taxon>Formicidae</taxon>
        <taxon>Dorylinae</taxon>
        <taxon>Ooceraea</taxon>
    </lineage>
</organism>
<proteinExistence type="predicted"/>
<dbReference type="PANTHER" id="PTHR22793:SF12">
    <property type="entry name" value="MYOCARDIN-RELATED TRANSCRIPTION FACTOR, ISOFORM H"/>
    <property type="match status" value="1"/>
</dbReference>
<dbReference type="InterPro" id="IPR004018">
    <property type="entry name" value="RPEL_repeat"/>
</dbReference>
<comment type="caution">
    <text evidence="6">The sequence shown here is derived from an EMBL/GenBank/DDBJ whole genome shotgun (WGS) entry which is preliminary data.</text>
</comment>
<reference evidence="6" key="2">
    <citation type="submission" date="2018-07" db="EMBL/GenBank/DDBJ databases">
        <authorList>
            <person name="Mckenzie S.K."/>
            <person name="Kronauer D.J.C."/>
        </authorList>
    </citation>
    <scope>NUCLEOTIDE SEQUENCE</scope>
    <source>
        <strain evidence="6">Clonal line C1</strain>
    </source>
</reference>
<keyword evidence="2" id="KW-0677">Repeat</keyword>
<feature type="region of interest" description="Disordered" evidence="5">
    <location>
        <begin position="178"/>
        <end position="198"/>
    </location>
</feature>
<evidence type="ECO:0000313" key="6">
    <source>
        <dbReference type="EMBL" id="RLU16609.1"/>
    </source>
</evidence>
<dbReference type="GO" id="GO:0045944">
    <property type="term" value="P:positive regulation of transcription by RNA polymerase II"/>
    <property type="evidence" value="ECO:0007669"/>
    <property type="project" value="TreeGrafter"/>
</dbReference>
<evidence type="ECO:0000256" key="2">
    <source>
        <dbReference type="ARBA" id="ARBA00022737"/>
    </source>
</evidence>